<evidence type="ECO:0000313" key="4">
    <source>
        <dbReference type="WBParaSite" id="PDA_v2.g23776.t1"/>
    </source>
</evidence>
<dbReference type="Proteomes" id="UP000887578">
    <property type="component" value="Unplaced"/>
</dbReference>
<dbReference type="SUPFAM" id="SSF49742">
    <property type="entry name" value="PHM/PNGase F"/>
    <property type="match status" value="1"/>
</dbReference>
<keyword evidence="1" id="KW-1015">Disulfide bond</keyword>
<dbReference type="Gene3D" id="2.60.120.230">
    <property type="match status" value="1"/>
</dbReference>
<dbReference type="GO" id="GO:0030667">
    <property type="term" value="C:secretory granule membrane"/>
    <property type="evidence" value="ECO:0007669"/>
    <property type="project" value="TreeGrafter"/>
</dbReference>
<proteinExistence type="predicted"/>
<name>A0A914PY70_9BILA</name>
<dbReference type="WBParaSite" id="PDA_v2.g23776.t1">
    <property type="protein sequence ID" value="PDA_v2.g23776.t1"/>
    <property type="gene ID" value="PDA_v2.g23776"/>
</dbReference>
<evidence type="ECO:0000259" key="2">
    <source>
        <dbReference type="Pfam" id="PF03712"/>
    </source>
</evidence>
<dbReference type="GO" id="GO:0042421">
    <property type="term" value="P:norepinephrine biosynthetic process"/>
    <property type="evidence" value="ECO:0007669"/>
    <property type="project" value="TreeGrafter"/>
</dbReference>
<dbReference type="InterPro" id="IPR008977">
    <property type="entry name" value="PHM/PNGase_F_dom_sf"/>
</dbReference>
<dbReference type="PANTHER" id="PTHR10157">
    <property type="entry name" value="DOPAMINE BETA HYDROXYLASE RELATED"/>
    <property type="match status" value="1"/>
</dbReference>
<organism evidence="3 4">
    <name type="scientific">Panagrolaimus davidi</name>
    <dbReference type="NCBI Taxonomy" id="227884"/>
    <lineage>
        <taxon>Eukaryota</taxon>
        <taxon>Metazoa</taxon>
        <taxon>Ecdysozoa</taxon>
        <taxon>Nematoda</taxon>
        <taxon>Chromadorea</taxon>
        <taxon>Rhabditida</taxon>
        <taxon>Tylenchina</taxon>
        <taxon>Panagrolaimomorpha</taxon>
        <taxon>Panagrolaimoidea</taxon>
        <taxon>Panagrolaimidae</taxon>
        <taxon>Panagrolaimus</taxon>
    </lineage>
</organism>
<dbReference type="GO" id="GO:0004500">
    <property type="term" value="F:dopamine beta-monooxygenase activity"/>
    <property type="evidence" value="ECO:0007669"/>
    <property type="project" value="InterPro"/>
</dbReference>
<dbReference type="InterPro" id="IPR000945">
    <property type="entry name" value="DBH-like"/>
</dbReference>
<dbReference type="GO" id="GO:0005615">
    <property type="term" value="C:extracellular space"/>
    <property type="evidence" value="ECO:0007669"/>
    <property type="project" value="TreeGrafter"/>
</dbReference>
<evidence type="ECO:0000313" key="3">
    <source>
        <dbReference type="Proteomes" id="UP000887578"/>
    </source>
</evidence>
<dbReference type="Pfam" id="PF03712">
    <property type="entry name" value="Cu2_monoox_C"/>
    <property type="match status" value="1"/>
</dbReference>
<accession>A0A914PY70</accession>
<dbReference type="AlphaFoldDB" id="A0A914PY70"/>
<dbReference type="GO" id="GO:0006589">
    <property type="term" value="P:octopamine biosynthetic process"/>
    <property type="evidence" value="ECO:0007669"/>
    <property type="project" value="TreeGrafter"/>
</dbReference>
<dbReference type="GO" id="GO:0005507">
    <property type="term" value="F:copper ion binding"/>
    <property type="evidence" value="ECO:0007669"/>
    <property type="project" value="TreeGrafter"/>
</dbReference>
<dbReference type="InterPro" id="IPR014784">
    <property type="entry name" value="Cu2_ascorb_mOase-like_C"/>
</dbReference>
<sequence>MPSNRKMRKSGGYEINNEMCVNYVYYYPVSKIEVCKSAVDNSTLRAWFEKHGVDGSYKTHFHEKYQKLESKWNRAMTNDLLELYTSAKINMACLDHSGQLFKGHKTQWEKIERPETFGGIFEKKRAYDECPAIND</sequence>
<feature type="domain" description="Copper type II ascorbate-dependent monooxygenase C-terminal" evidence="2">
    <location>
        <begin position="4"/>
        <end position="46"/>
    </location>
</feature>
<protein>
    <submittedName>
        <fullName evidence="4">Copper type II ascorbate-dependent monooxygenase C-terminal domain-containing protein</fullName>
    </submittedName>
</protein>
<dbReference type="GO" id="GO:0042420">
    <property type="term" value="P:dopamine catabolic process"/>
    <property type="evidence" value="ECO:0007669"/>
    <property type="project" value="TreeGrafter"/>
</dbReference>
<keyword evidence="3" id="KW-1185">Reference proteome</keyword>
<dbReference type="InterPro" id="IPR024548">
    <property type="entry name" value="Cu2_monoox_C"/>
</dbReference>
<reference evidence="4" key="1">
    <citation type="submission" date="2022-11" db="UniProtKB">
        <authorList>
            <consortium name="WormBaseParasite"/>
        </authorList>
    </citation>
    <scope>IDENTIFICATION</scope>
</reference>
<dbReference type="PANTHER" id="PTHR10157:SF23">
    <property type="entry name" value="MOXD1 HOMOLOG 1"/>
    <property type="match status" value="1"/>
</dbReference>
<evidence type="ECO:0000256" key="1">
    <source>
        <dbReference type="ARBA" id="ARBA00023157"/>
    </source>
</evidence>